<dbReference type="SUPFAM" id="SSF49879">
    <property type="entry name" value="SMAD/FHA domain"/>
    <property type="match status" value="1"/>
</dbReference>
<dbReference type="InterPro" id="IPR008984">
    <property type="entry name" value="SMAD_FHA_dom_sf"/>
</dbReference>
<dbReference type="PANTHER" id="PTHR23308">
    <property type="entry name" value="NUCLEAR INHIBITOR OF PROTEIN PHOSPHATASE-1"/>
    <property type="match status" value="1"/>
</dbReference>
<dbReference type="Pfam" id="PF00498">
    <property type="entry name" value="FHA"/>
    <property type="match status" value="1"/>
</dbReference>
<dbReference type="InterPro" id="IPR042287">
    <property type="entry name" value="FhaA_N_sf"/>
</dbReference>
<evidence type="ECO:0000313" key="3">
    <source>
        <dbReference type="EMBL" id="CAB4567407.1"/>
    </source>
</evidence>
<dbReference type="EMBL" id="CAEZSR010000081">
    <property type="protein sequence ID" value="CAB4567407.1"/>
    <property type="molecule type" value="Genomic_DNA"/>
</dbReference>
<feature type="region of interest" description="Disordered" evidence="1">
    <location>
        <begin position="127"/>
        <end position="166"/>
    </location>
</feature>
<dbReference type="InterPro" id="IPR000253">
    <property type="entry name" value="FHA_dom"/>
</dbReference>
<reference evidence="3" key="1">
    <citation type="submission" date="2020-05" db="EMBL/GenBank/DDBJ databases">
        <authorList>
            <person name="Chiriac C."/>
            <person name="Salcher M."/>
            <person name="Ghai R."/>
            <person name="Kavagutti S V."/>
        </authorList>
    </citation>
    <scope>NUCLEOTIDE SEQUENCE</scope>
</reference>
<feature type="domain" description="FHA" evidence="2">
    <location>
        <begin position="198"/>
        <end position="246"/>
    </location>
</feature>
<protein>
    <submittedName>
        <fullName evidence="3">Unannotated protein</fullName>
    </submittedName>
</protein>
<gene>
    <name evidence="3" type="ORF">UFOPK1493_02177</name>
</gene>
<name>A0A6J6DTY3_9ZZZZ</name>
<dbReference type="PROSITE" id="PS50006">
    <property type="entry name" value="FHA_DOMAIN"/>
    <property type="match status" value="1"/>
</dbReference>
<dbReference type="InterPro" id="IPR050923">
    <property type="entry name" value="Cell_Proc_Reg/RNA_Proc"/>
</dbReference>
<dbReference type="Gene3D" id="2.60.200.20">
    <property type="match status" value="1"/>
</dbReference>
<dbReference type="SMART" id="SM00240">
    <property type="entry name" value="FHA"/>
    <property type="match status" value="1"/>
</dbReference>
<evidence type="ECO:0000256" key="1">
    <source>
        <dbReference type="SAM" id="MobiDB-lite"/>
    </source>
</evidence>
<evidence type="ECO:0000259" key="2">
    <source>
        <dbReference type="PROSITE" id="PS50006"/>
    </source>
</evidence>
<feature type="compositionally biased region" description="Pro residues" evidence="1">
    <location>
        <begin position="132"/>
        <end position="147"/>
    </location>
</feature>
<dbReference type="Gene3D" id="3.30.2320.60">
    <property type="entry name" value="FhaA, phosphopeptide-binding domain (DUF3662)"/>
    <property type="match status" value="1"/>
</dbReference>
<dbReference type="InterPro" id="IPR022128">
    <property type="entry name" value="FhaA_N"/>
</dbReference>
<dbReference type="Pfam" id="PF12401">
    <property type="entry name" value="FhaA_N"/>
    <property type="match status" value="1"/>
</dbReference>
<dbReference type="AlphaFoldDB" id="A0A6J6DTY3"/>
<accession>A0A6J6DTY3</accession>
<feature type="compositionally biased region" description="Low complexity" evidence="1">
    <location>
        <begin position="148"/>
        <end position="166"/>
    </location>
</feature>
<sequence length="274" mass="28873">MDDHRSVDVKGRRIVPNAFTFHLSARDHAGFAEIEHALIHELGEAAREYARDEGYHFVGPVSVELVVDNALKPGRFGIASTLREGAAAEQPAAPAPSAYTDSSFAVVDQPQVLQQPAADDSYAMARPAAYDPAPPAHEPVAPAPFPTDLPTDLPTDAPAQVAPAQPSYAAAAPARLGAAVGRLQLPSGERVTVGHRVVSLGRLPECTVTLNDPNVSRRHAEIRPGTELTIVDLGSTNGTKVNGLRIDGERVLVDGDIISLGSSHLRFEASSPSA</sequence>
<dbReference type="CDD" id="cd00060">
    <property type="entry name" value="FHA"/>
    <property type="match status" value="1"/>
</dbReference>
<proteinExistence type="predicted"/>
<organism evidence="3">
    <name type="scientific">freshwater metagenome</name>
    <dbReference type="NCBI Taxonomy" id="449393"/>
    <lineage>
        <taxon>unclassified sequences</taxon>
        <taxon>metagenomes</taxon>
        <taxon>ecological metagenomes</taxon>
    </lineage>
</organism>